<organism evidence="1 2">
    <name type="scientific">Dendrothele bispora (strain CBS 962.96)</name>
    <dbReference type="NCBI Taxonomy" id="1314807"/>
    <lineage>
        <taxon>Eukaryota</taxon>
        <taxon>Fungi</taxon>
        <taxon>Dikarya</taxon>
        <taxon>Basidiomycota</taxon>
        <taxon>Agaricomycotina</taxon>
        <taxon>Agaricomycetes</taxon>
        <taxon>Agaricomycetidae</taxon>
        <taxon>Agaricales</taxon>
        <taxon>Agaricales incertae sedis</taxon>
        <taxon>Dendrothele</taxon>
    </lineage>
</organism>
<proteinExistence type="predicted"/>
<reference evidence="1 2" key="1">
    <citation type="journal article" date="2019" name="Nat. Ecol. Evol.">
        <title>Megaphylogeny resolves global patterns of mushroom evolution.</title>
        <authorList>
            <person name="Varga T."/>
            <person name="Krizsan K."/>
            <person name="Foldi C."/>
            <person name="Dima B."/>
            <person name="Sanchez-Garcia M."/>
            <person name="Sanchez-Ramirez S."/>
            <person name="Szollosi G.J."/>
            <person name="Szarkandi J.G."/>
            <person name="Papp V."/>
            <person name="Albert L."/>
            <person name="Andreopoulos W."/>
            <person name="Angelini C."/>
            <person name="Antonin V."/>
            <person name="Barry K.W."/>
            <person name="Bougher N.L."/>
            <person name="Buchanan P."/>
            <person name="Buyck B."/>
            <person name="Bense V."/>
            <person name="Catcheside P."/>
            <person name="Chovatia M."/>
            <person name="Cooper J."/>
            <person name="Damon W."/>
            <person name="Desjardin D."/>
            <person name="Finy P."/>
            <person name="Geml J."/>
            <person name="Haridas S."/>
            <person name="Hughes K."/>
            <person name="Justo A."/>
            <person name="Karasinski D."/>
            <person name="Kautmanova I."/>
            <person name="Kiss B."/>
            <person name="Kocsube S."/>
            <person name="Kotiranta H."/>
            <person name="LaButti K.M."/>
            <person name="Lechner B.E."/>
            <person name="Liimatainen K."/>
            <person name="Lipzen A."/>
            <person name="Lukacs Z."/>
            <person name="Mihaltcheva S."/>
            <person name="Morgado L.N."/>
            <person name="Niskanen T."/>
            <person name="Noordeloos M.E."/>
            <person name="Ohm R.A."/>
            <person name="Ortiz-Santana B."/>
            <person name="Ovrebo C."/>
            <person name="Racz N."/>
            <person name="Riley R."/>
            <person name="Savchenko A."/>
            <person name="Shiryaev A."/>
            <person name="Soop K."/>
            <person name="Spirin V."/>
            <person name="Szebenyi C."/>
            <person name="Tomsovsky M."/>
            <person name="Tulloss R.E."/>
            <person name="Uehling J."/>
            <person name="Grigoriev I.V."/>
            <person name="Vagvolgyi C."/>
            <person name="Papp T."/>
            <person name="Martin F.M."/>
            <person name="Miettinen O."/>
            <person name="Hibbett D.S."/>
            <person name="Nagy L.G."/>
        </authorList>
    </citation>
    <scope>NUCLEOTIDE SEQUENCE [LARGE SCALE GENOMIC DNA]</scope>
    <source>
        <strain evidence="1 2">CBS 962.96</strain>
    </source>
</reference>
<dbReference type="AlphaFoldDB" id="A0A4S8LDE0"/>
<keyword evidence="2" id="KW-1185">Reference proteome</keyword>
<protein>
    <submittedName>
        <fullName evidence="1">Uncharacterized protein</fullName>
    </submittedName>
</protein>
<accession>A0A4S8LDE0</accession>
<evidence type="ECO:0000313" key="2">
    <source>
        <dbReference type="Proteomes" id="UP000297245"/>
    </source>
</evidence>
<evidence type="ECO:0000313" key="1">
    <source>
        <dbReference type="EMBL" id="THU86904.1"/>
    </source>
</evidence>
<dbReference type="OrthoDB" id="3181539at2759"/>
<dbReference type="EMBL" id="ML179473">
    <property type="protein sequence ID" value="THU86904.1"/>
    <property type="molecule type" value="Genomic_DNA"/>
</dbReference>
<gene>
    <name evidence="1" type="ORF">K435DRAFT_867793</name>
</gene>
<name>A0A4S8LDE0_DENBC</name>
<sequence>MDSWSTVLSERLTVDEVENSVASNFQEASTRDAIRSVSHQLCDFGEKLDILQRQTEPFSPSKRGSSGFMVPPFSTNSTLGLAPAPQFPVFPKFSIASTSSTSFSSRLNASTGGTTNIPISVSPPFNSHFDNDVEMTDVSQEPPSPALVIGLTSGHTLNPILPNQLIPYISALSEHHSFNVLPLVPQVPGQEQVHTPHNMILPAPSAFFKETAGVDCSQYPIFQSQAGAFTWTNLLDMIKNPVKVWDVYKPLGLGEYPDIQSLWGVWEEGRRIDGIGRSVPL</sequence>
<dbReference type="Proteomes" id="UP000297245">
    <property type="component" value="Unassembled WGS sequence"/>
</dbReference>